<feature type="domain" description="DUF2202" evidence="2">
    <location>
        <begin position="32"/>
        <end position="193"/>
    </location>
</feature>
<dbReference type="Proteomes" id="UP000245506">
    <property type="component" value="Unassembled WGS sequence"/>
</dbReference>
<comment type="caution">
    <text evidence="3">The sequence shown here is derived from an EMBL/GenBank/DDBJ whole genome shotgun (WGS) entry which is preliminary data.</text>
</comment>
<sequence>MKNLFTGAAIALVLTAGFTATTQAAVTLTEAEAKTLQFMHEEEKLAKDVYLTLYEKWNIRSFSNIASAEQRHQDQLKVLLDQYGVPSIIQSSEVGHFTNPDLAKMYNDLTTQGLASLEGALKVGGMIEELDILDLQKAIAESDKADVDSTYENLLRGSRNHLRAFAKQYSKNLGLTYQAQLMPAAEVNDIINSDQERGGHGG</sequence>
<dbReference type="InterPro" id="IPR019243">
    <property type="entry name" value="DUF2202"/>
</dbReference>
<accession>A0A317CIP0</accession>
<keyword evidence="1" id="KW-0732">Signal</keyword>
<protein>
    <submittedName>
        <fullName evidence="3">Ferritin</fullName>
    </submittedName>
</protein>
<evidence type="ECO:0000259" key="2">
    <source>
        <dbReference type="Pfam" id="PF09968"/>
    </source>
</evidence>
<evidence type="ECO:0000256" key="1">
    <source>
        <dbReference type="SAM" id="SignalP"/>
    </source>
</evidence>
<gene>
    <name evidence="3" type="ORF">DKT75_09350</name>
</gene>
<dbReference type="AlphaFoldDB" id="A0A317CIP0"/>
<dbReference type="SUPFAM" id="SSF47240">
    <property type="entry name" value="Ferritin-like"/>
    <property type="match status" value="1"/>
</dbReference>
<reference evidence="3 4" key="1">
    <citation type="submission" date="2018-05" db="EMBL/GenBank/DDBJ databases">
        <title>Leucothrix arctica sp. nov., isolated from Arctic seawater.</title>
        <authorList>
            <person name="Choi A."/>
            <person name="Baek K."/>
        </authorList>
    </citation>
    <scope>NUCLEOTIDE SEQUENCE [LARGE SCALE GENOMIC DNA]</scope>
    <source>
        <strain evidence="3 4">IMCC9719</strain>
    </source>
</reference>
<feature type="signal peptide" evidence="1">
    <location>
        <begin position="1"/>
        <end position="24"/>
    </location>
</feature>
<dbReference type="Gene3D" id="1.20.1260.10">
    <property type="match status" value="1"/>
</dbReference>
<evidence type="ECO:0000313" key="4">
    <source>
        <dbReference type="Proteomes" id="UP000245506"/>
    </source>
</evidence>
<dbReference type="InterPro" id="IPR009078">
    <property type="entry name" value="Ferritin-like_SF"/>
</dbReference>
<organism evidence="3 4">
    <name type="scientific">Leucothrix arctica</name>
    <dbReference type="NCBI Taxonomy" id="1481894"/>
    <lineage>
        <taxon>Bacteria</taxon>
        <taxon>Pseudomonadati</taxon>
        <taxon>Pseudomonadota</taxon>
        <taxon>Gammaproteobacteria</taxon>
        <taxon>Thiotrichales</taxon>
        <taxon>Thiotrichaceae</taxon>
        <taxon>Leucothrix</taxon>
    </lineage>
</organism>
<dbReference type="RefSeq" id="WP_109823162.1">
    <property type="nucleotide sequence ID" value="NZ_QGKL01000029.1"/>
</dbReference>
<dbReference type="OrthoDB" id="9801086at2"/>
<evidence type="ECO:0000313" key="3">
    <source>
        <dbReference type="EMBL" id="PWQ96190.1"/>
    </source>
</evidence>
<dbReference type="InterPro" id="IPR012347">
    <property type="entry name" value="Ferritin-like"/>
</dbReference>
<proteinExistence type="predicted"/>
<keyword evidence="4" id="KW-1185">Reference proteome</keyword>
<dbReference type="Pfam" id="PF09968">
    <property type="entry name" value="DUF2202"/>
    <property type="match status" value="1"/>
</dbReference>
<dbReference type="CDD" id="cd01048">
    <property type="entry name" value="Ferritin_like_AB2"/>
    <property type="match status" value="1"/>
</dbReference>
<name>A0A317CIP0_9GAMM</name>
<dbReference type="EMBL" id="QGKL01000029">
    <property type="protein sequence ID" value="PWQ96190.1"/>
    <property type="molecule type" value="Genomic_DNA"/>
</dbReference>
<feature type="chain" id="PRO_5016380956" evidence="1">
    <location>
        <begin position="25"/>
        <end position="202"/>
    </location>
</feature>